<dbReference type="EMBL" id="CP000492">
    <property type="protein sequence ID" value="ABL64497.1"/>
    <property type="molecule type" value="Genomic_DNA"/>
</dbReference>
<dbReference type="AlphaFoldDB" id="A1BDM0"/>
<dbReference type="eggNOG" id="COG3585">
    <property type="taxonomic scope" value="Bacteria"/>
</dbReference>
<dbReference type="GO" id="GO:0015689">
    <property type="term" value="P:molybdate ion transport"/>
    <property type="evidence" value="ECO:0007669"/>
    <property type="project" value="InterPro"/>
</dbReference>
<dbReference type="InterPro" id="IPR005116">
    <property type="entry name" value="Transp-assoc_OB_typ1"/>
</dbReference>
<evidence type="ECO:0000256" key="1">
    <source>
        <dbReference type="ARBA" id="ARBA00022505"/>
    </source>
</evidence>
<dbReference type="PROSITE" id="PS51866">
    <property type="entry name" value="MOP"/>
    <property type="match status" value="1"/>
</dbReference>
<dbReference type="InterPro" id="IPR008995">
    <property type="entry name" value="Mo/tungstate-bd_C_term_dom"/>
</dbReference>
<proteinExistence type="predicted"/>
<keyword evidence="1 2" id="KW-0500">Molybdenum</keyword>
<protein>
    <submittedName>
        <fullName evidence="4">TOBE domain protein</fullName>
    </submittedName>
</protein>
<evidence type="ECO:0000313" key="5">
    <source>
        <dbReference type="Proteomes" id="UP000008701"/>
    </source>
</evidence>
<dbReference type="STRING" id="290317.Cpha266_0439"/>
<organism evidence="4 5">
    <name type="scientific">Chlorobium phaeobacteroides (strain DSM 266 / SMG 266 / 2430)</name>
    <dbReference type="NCBI Taxonomy" id="290317"/>
    <lineage>
        <taxon>Bacteria</taxon>
        <taxon>Pseudomonadati</taxon>
        <taxon>Chlorobiota</taxon>
        <taxon>Chlorobiia</taxon>
        <taxon>Chlorobiales</taxon>
        <taxon>Chlorobiaceae</taxon>
        <taxon>Chlorobium/Pelodictyon group</taxon>
        <taxon>Chlorobium</taxon>
    </lineage>
</organism>
<dbReference type="Gene3D" id="2.40.50.100">
    <property type="match status" value="1"/>
</dbReference>
<dbReference type="HOGENOM" id="CLU_129782_1_0_10"/>
<dbReference type="KEGG" id="cph:Cpha266_0439"/>
<accession>A1BDM0</accession>
<dbReference type="RefSeq" id="WP_011744330.1">
    <property type="nucleotide sequence ID" value="NC_008639.1"/>
</dbReference>
<dbReference type="SUPFAM" id="SSF50331">
    <property type="entry name" value="MOP-like"/>
    <property type="match status" value="1"/>
</dbReference>
<evidence type="ECO:0000259" key="3">
    <source>
        <dbReference type="PROSITE" id="PS51866"/>
    </source>
</evidence>
<name>A1BDM0_CHLPD</name>
<evidence type="ECO:0000313" key="4">
    <source>
        <dbReference type="EMBL" id="ABL64497.1"/>
    </source>
</evidence>
<feature type="domain" description="Mop" evidence="3">
    <location>
        <begin position="64"/>
        <end position="129"/>
    </location>
</feature>
<evidence type="ECO:0000256" key="2">
    <source>
        <dbReference type="PROSITE-ProRule" id="PRU01213"/>
    </source>
</evidence>
<dbReference type="Proteomes" id="UP000008701">
    <property type="component" value="Chromosome"/>
</dbReference>
<reference evidence="4 5" key="1">
    <citation type="submission" date="2006-12" db="EMBL/GenBank/DDBJ databases">
        <title>Complete sequence of Chlorobium phaeobacteroides DSM 266.</title>
        <authorList>
            <consortium name="US DOE Joint Genome Institute"/>
            <person name="Copeland A."/>
            <person name="Lucas S."/>
            <person name="Lapidus A."/>
            <person name="Barry K."/>
            <person name="Detter J.C."/>
            <person name="Glavina del Rio T."/>
            <person name="Hammon N."/>
            <person name="Israni S."/>
            <person name="Pitluck S."/>
            <person name="Goltsman E."/>
            <person name="Schmutz J."/>
            <person name="Larimer F."/>
            <person name="Land M."/>
            <person name="Hauser L."/>
            <person name="Mikhailova N."/>
            <person name="Li T."/>
            <person name="Overmann J."/>
            <person name="Bryant D.A."/>
            <person name="Richardson P."/>
        </authorList>
    </citation>
    <scope>NUCLEOTIDE SEQUENCE [LARGE SCALE GENOMIC DNA]</scope>
    <source>
        <strain evidence="4 5">DSM 266</strain>
    </source>
</reference>
<gene>
    <name evidence="4" type="ordered locus">Cpha266_0439</name>
</gene>
<dbReference type="OrthoDB" id="8719578at2"/>
<keyword evidence="5" id="KW-1185">Reference proteome</keyword>
<dbReference type="Pfam" id="PF03459">
    <property type="entry name" value="TOBE"/>
    <property type="match status" value="1"/>
</dbReference>
<sequence>MNRLSAVISSIDQYESLFMLELDASGITLEMLLFDLQPFFRTGSSVQVLFKETEVALAKGLAEETSFSNIFPAIITAIKKGRILAEISLQSKAGSMGSIITMKAAMRLGLQIHDEVTVLVKASQLSLEALP</sequence>
<dbReference type="InterPro" id="IPR004606">
    <property type="entry name" value="Mop_domain"/>
</dbReference>